<keyword evidence="7" id="KW-1185">Reference proteome</keyword>
<feature type="transmembrane region" description="Helical" evidence="5">
    <location>
        <begin position="106"/>
        <end position="127"/>
    </location>
</feature>
<feature type="transmembrane region" description="Helical" evidence="5">
    <location>
        <begin position="12"/>
        <end position="35"/>
    </location>
</feature>
<feature type="transmembrane region" description="Helical" evidence="5">
    <location>
        <begin position="133"/>
        <end position="154"/>
    </location>
</feature>
<dbReference type="Proteomes" id="UP000231932">
    <property type="component" value="Chromosome"/>
</dbReference>
<feature type="transmembrane region" description="Helical" evidence="5">
    <location>
        <begin position="76"/>
        <end position="94"/>
    </location>
</feature>
<keyword evidence="2 5" id="KW-0812">Transmembrane</keyword>
<proteinExistence type="predicted"/>
<name>A0A2K8N2Y8_9BACL</name>
<evidence type="ECO:0000256" key="5">
    <source>
        <dbReference type="SAM" id="Phobius"/>
    </source>
</evidence>
<dbReference type="AlphaFoldDB" id="A0A2K8N2Y8"/>
<dbReference type="RefSeq" id="WP_100666727.1">
    <property type="nucleotide sequence ID" value="NZ_CP024955.1"/>
</dbReference>
<reference evidence="7" key="1">
    <citation type="submission" date="2017-11" db="EMBL/GenBank/DDBJ databases">
        <title>Complete Genome Sequence of Kyrpidia sp. Strain EA-1, a thermophilic, hydrogen-oxidizing Bacterium, isolated from the Azores.</title>
        <authorList>
            <person name="Reiner J.E."/>
            <person name="Lapp C.J."/>
            <person name="Bunk B."/>
            <person name="Gescher J."/>
        </authorList>
    </citation>
    <scope>NUCLEOTIDE SEQUENCE [LARGE SCALE GENOMIC DNA]</scope>
    <source>
        <strain evidence="7">EA-1</strain>
    </source>
</reference>
<keyword evidence="1" id="KW-1003">Cell membrane</keyword>
<dbReference type="PANTHER" id="PTHR35529:SF1">
    <property type="entry name" value="MANGANESE EFFLUX PUMP MNTP-RELATED"/>
    <property type="match status" value="1"/>
</dbReference>
<organism evidence="6 7">
    <name type="scientific">Kyrpidia spormannii</name>
    <dbReference type="NCBI Taxonomy" id="2055160"/>
    <lineage>
        <taxon>Bacteria</taxon>
        <taxon>Bacillati</taxon>
        <taxon>Bacillota</taxon>
        <taxon>Bacilli</taxon>
        <taxon>Bacillales</taxon>
        <taxon>Alicyclobacillaceae</taxon>
        <taxon>Kyrpidia</taxon>
    </lineage>
</organism>
<evidence type="ECO:0000256" key="3">
    <source>
        <dbReference type="ARBA" id="ARBA00022989"/>
    </source>
</evidence>
<dbReference type="InterPro" id="IPR003810">
    <property type="entry name" value="Mntp/YtaF"/>
</dbReference>
<evidence type="ECO:0000256" key="2">
    <source>
        <dbReference type="ARBA" id="ARBA00022692"/>
    </source>
</evidence>
<keyword evidence="3 5" id="KW-1133">Transmembrane helix</keyword>
<evidence type="ECO:0000256" key="1">
    <source>
        <dbReference type="ARBA" id="ARBA00022475"/>
    </source>
</evidence>
<feature type="transmembrane region" description="Helical" evidence="5">
    <location>
        <begin position="166"/>
        <end position="185"/>
    </location>
</feature>
<dbReference type="KEGG" id="kyr:CVV65_02020"/>
<dbReference type="PANTHER" id="PTHR35529">
    <property type="entry name" value="MANGANESE EFFLUX PUMP MNTP-RELATED"/>
    <property type="match status" value="1"/>
</dbReference>
<evidence type="ECO:0000313" key="6">
    <source>
        <dbReference type="EMBL" id="ATY83891.1"/>
    </source>
</evidence>
<sequence length="188" mass="20171">MLEEVLISPAIVYSETALMSVALATDVFAVSLKLGLQGVSRHERERFELAVTVFHIVLPALGLELGRRLHGRFGDLILPVGMIVFFLLGVHTISQAWRHRNERWSLSGPVMVLAAAASIDAFTAAMALSFTGVLAWVVIPIVGLTAWGAARAGFALGYKAGSRWGWRAELIGGGLLIAMGLYMLTGLA</sequence>
<gene>
    <name evidence="6" type="ORF">CVV65_02020</name>
</gene>
<evidence type="ECO:0000256" key="4">
    <source>
        <dbReference type="ARBA" id="ARBA00023136"/>
    </source>
</evidence>
<dbReference type="EMBL" id="CP024955">
    <property type="protein sequence ID" value="ATY83891.1"/>
    <property type="molecule type" value="Genomic_DNA"/>
</dbReference>
<feature type="transmembrane region" description="Helical" evidence="5">
    <location>
        <begin position="47"/>
        <end position="64"/>
    </location>
</feature>
<accession>A0A2K8N2Y8</accession>
<protein>
    <recommendedName>
        <fullName evidence="8">Manganese efflux pump MntP</fullName>
    </recommendedName>
</protein>
<dbReference type="OrthoDB" id="9832137at2"/>
<evidence type="ECO:0008006" key="8">
    <source>
        <dbReference type="Google" id="ProtNLM"/>
    </source>
</evidence>
<dbReference type="Pfam" id="PF02659">
    <property type="entry name" value="Mntp"/>
    <property type="match status" value="1"/>
</dbReference>
<keyword evidence="4 5" id="KW-0472">Membrane</keyword>
<evidence type="ECO:0000313" key="7">
    <source>
        <dbReference type="Proteomes" id="UP000231932"/>
    </source>
</evidence>